<dbReference type="GO" id="GO:0009736">
    <property type="term" value="P:cytokinin-activated signaling pathway"/>
    <property type="evidence" value="ECO:0007669"/>
    <property type="project" value="UniProtKB-KW"/>
</dbReference>
<evidence type="ECO:0000313" key="10">
    <source>
        <dbReference type="Proteomes" id="UP001165190"/>
    </source>
</evidence>
<keyword evidence="3" id="KW-0203">Cytokinin biosynthesis</keyword>
<keyword evidence="4" id="KW-0932">Cytokinin signaling pathway</keyword>
<evidence type="ECO:0000256" key="4">
    <source>
        <dbReference type="ARBA" id="ARBA00022864"/>
    </source>
</evidence>
<dbReference type="AlphaFoldDB" id="A0A9W7MHE4"/>
<comment type="caution">
    <text evidence="9">The sequence shown here is derived from an EMBL/GenBank/DDBJ whole genome shotgun (WGS) entry which is preliminary data.</text>
</comment>
<evidence type="ECO:0000256" key="3">
    <source>
        <dbReference type="ARBA" id="ARBA00022712"/>
    </source>
</evidence>
<proteinExistence type="inferred from homology"/>
<keyword evidence="5" id="KW-0539">Nucleus</keyword>
<evidence type="ECO:0000256" key="5">
    <source>
        <dbReference type="ARBA" id="ARBA00023242"/>
    </source>
</evidence>
<dbReference type="EMBL" id="BSYR01000035">
    <property type="protein sequence ID" value="GMJ00582.1"/>
    <property type="molecule type" value="Genomic_DNA"/>
</dbReference>
<sequence length="201" mass="22780">MNVLSCERSSGCESGWTTYLEQSFSSDVSFGKNSKQELLPVPDEEDLSMLSDASSGPPHFYEDDDNQHRYTVPKVATLNKNVGKRHKNKQRSRQTVDHQQLPSLLDDTASSPLINFSKTNTHASMEESGFHYPQGFSATHFQVQGGPALHDHFGFLQPSQSGNHLQGHQLSDFLLVLTLYTIFFFFLNYQLIGSFNIDRWF</sequence>
<keyword evidence="2" id="KW-0963">Cytoplasm</keyword>
<accession>A0A9W7MHE4</accession>
<keyword evidence="8" id="KW-0812">Transmembrane</keyword>
<organism evidence="9 10">
    <name type="scientific">Hibiscus trionum</name>
    <name type="common">Flower of an hour</name>
    <dbReference type="NCBI Taxonomy" id="183268"/>
    <lineage>
        <taxon>Eukaryota</taxon>
        <taxon>Viridiplantae</taxon>
        <taxon>Streptophyta</taxon>
        <taxon>Embryophyta</taxon>
        <taxon>Tracheophyta</taxon>
        <taxon>Spermatophyta</taxon>
        <taxon>Magnoliopsida</taxon>
        <taxon>eudicotyledons</taxon>
        <taxon>Gunneridae</taxon>
        <taxon>Pentapetalae</taxon>
        <taxon>rosids</taxon>
        <taxon>malvids</taxon>
        <taxon>Malvales</taxon>
        <taxon>Malvaceae</taxon>
        <taxon>Malvoideae</taxon>
        <taxon>Hibiscus</taxon>
    </lineage>
</organism>
<evidence type="ECO:0000313" key="9">
    <source>
        <dbReference type="EMBL" id="GMJ00582.1"/>
    </source>
</evidence>
<name>A0A9W7MHE4_HIBTR</name>
<dbReference type="Proteomes" id="UP001165190">
    <property type="component" value="Unassembled WGS sequence"/>
</dbReference>
<comment type="subcellular location">
    <subcellularLocation>
        <location evidence="1">Cytoplasm</location>
    </subcellularLocation>
</comment>
<feature type="transmembrane region" description="Helical" evidence="8">
    <location>
        <begin position="173"/>
        <end position="192"/>
    </location>
</feature>
<evidence type="ECO:0000256" key="7">
    <source>
        <dbReference type="SAM" id="MobiDB-lite"/>
    </source>
</evidence>
<dbReference type="InterPro" id="IPR044670">
    <property type="entry name" value="SOFL"/>
</dbReference>
<dbReference type="OrthoDB" id="759087at2759"/>
<keyword evidence="10" id="KW-1185">Reference proteome</keyword>
<dbReference type="GO" id="GO:0005737">
    <property type="term" value="C:cytoplasm"/>
    <property type="evidence" value="ECO:0007669"/>
    <property type="project" value="UniProtKB-SubCell"/>
</dbReference>
<keyword evidence="8" id="KW-1133">Transmembrane helix</keyword>
<protein>
    <submittedName>
        <fullName evidence="9">Uncharacterized protein</fullName>
    </submittedName>
</protein>
<evidence type="ECO:0000256" key="6">
    <source>
        <dbReference type="ARBA" id="ARBA00024199"/>
    </source>
</evidence>
<reference evidence="9" key="1">
    <citation type="submission" date="2023-05" db="EMBL/GenBank/DDBJ databases">
        <title>Genome and transcriptome analyses reveal genes involved in the formation of fine ridges on petal epidermal cells in Hibiscus trionum.</title>
        <authorList>
            <person name="Koshimizu S."/>
            <person name="Masuda S."/>
            <person name="Ishii T."/>
            <person name="Shirasu K."/>
            <person name="Hoshino A."/>
            <person name="Arita M."/>
        </authorList>
    </citation>
    <scope>NUCLEOTIDE SEQUENCE</scope>
    <source>
        <strain evidence="9">Hamamatsu line</strain>
    </source>
</reference>
<dbReference type="PANTHER" id="PTHR33347">
    <property type="entry name" value="OSJNBA0091C07.3 PROTEIN"/>
    <property type="match status" value="1"/>
</dbReference>
<comment type="similarity">
    <text evidence="6">Belongs to the SOFL plant protein family.</text>
</comment>
<feature type="region of interest" description="Disordered" evidence="7">
    <location>
        <begin position="81"/>
        <end position="102"/>
    </location>
</feature>
<evidence type="ECO:0000256" key="1">
    <source>
        <dbReference type="ARBA" id="ARBA00004496"/>
    </source>
</evidence>
<evidence type="ECO:0000256" key="8">
    <source>
        <dbReference type="SAM" id="Phobius"/>
    </source>
</evidence>
<dbReference type="GO" id="GO:0009691">
    <property type="term" value="P:cytokinin biosynthetic process"/>
    <property type="evidence" value="ECO:0007669"/>
    <property type="project" value="UniProtKB-KW"/>
</dbReference>
<feature type="compositionally biased region" description="Basic residues" evidence="7">
    <location>
        <begin position="82"/>
        <end position="92"/>
    </location>
</feature>
<keyword evidence="8" id="KW-0472">Membrane</keyword>
<feature type="region of interest" description="Disordered" evidence="7">
    <location>
        <begin position="47"/>
        <end position="67"/>
    </location>
</feature>
<evidence type="ECO:0000256" key="2">
    <source>
        <dbReference type="ARBA" id="ARBA00022490"/>
    </source>
</evidence>
<dbReference type="PANTHER" id="PTHR33347:SF1">
    <property type="entry name" value="PROTEIN SOB FIVE-LIKE 5"/>
    <property type="match status" value="1"/>
</dbReference>
<gene>
    <name evidence="9" type="ORF">HRI_003727300</name>
</gene>